<dbReference type="InterPro" id="IPR052916">
    <property type="entry name" value="Type-I_RE_MTase_Subunit"/>
</dbReference>
<organism evidence="5 6">
    <name type="scientific">Ligilactobacillus pabuli</name>
    <dbReference type="NCBI Taxonomy" id="2886039"/>
    <lineage>
        <taxon>Bacteria</taxon>
        <taxon>Bacillati</taxon>
        <taxon>Bacillota</taxon>
        <taxon>Bacilli</taxon>
        <taxon>Lactobacillales</taxon>
        <taxon>Lactobacillaceae</taxon>
        <taxon>Ligilactobacillus</taxon>
    </lineage>
</organism>
<dbReference type="Proteomes" id="UP001055149">
    <property type="component" value="Unassembled WGS sequence"/>
</dbReference>
<dbReference type="InterPro" id="IPR003356">
    <property type="entry name" value="DNA_methylase_A-5"/>
</dbReference>
<feature type="domain" description="Type I restriction enzyme R protein N-terminal" evidence="4">
    <location>
        <begin position="19"/>
        <end position="116"/>
    </location>
</feature>
<dbReference type="InterPro" id="IPR044946">
    <property type="entry name" value="Restrct_endonuc_typeI_TRD_sf"/>
</dbReference>
<dbReference type="InterPro" id="IPR029063">
    <property type="entry name" value="SAM-dependent_MTases_sf"/>
</dbReference>
<evidence type="ECO:0000256" key="1">
    <source>
        <dbReference type="ARBA" id="ARBA00022747"/>
    </source>
</evidence>
<name>A0ABQ5JKE7_9LACO</name>
<dbReference type="Pfam" id="PF13588">
    <property type="entry name" value="HSDR_N_2"/>
    <property type="match status" value="1"/>
</dbReference>
<evidence type="ECO:0000259" key="3">
    <source>
        <dbReference type="Pfam" id="PF02384"/>
    </source>
</evidence>
<feature type="domain" description="DNA methylase adenine-specific" evidence="3">
    <location>
        <begin position="274"/>
        <end position="585"/>
    </location>
</feature>
<gene>
    <name evidence="5" type="ORF">LPAF129_20970</name>
</gene>
<dbReference type="Pfam" id="PF02384">
    <property type="entry name" value="N6_Mtase"/>
    <property type="match status" value="1"/>
</dbReference>
<accession>A0ABQ5JKE7</accession>
<dbReference type="InterPro" id="IPR002052">
    <property type="entry name" value="DNA_methylase_N6_adenine_CS"/>
</dbReference>
<proteinExistence type="predicted"/>
<reference evidence="5" key="1">
    <citation type="journal article" date="2022" name="Int. J. Syst. Evol. Microbiol.">
        <title>A novel species of lactic acid bacteria, Ligilactobacillus pabuli sp. nov., isolated from alfalfa silage.</title>
        <authorList>
            <person name="Tohno M."/>
            <person name="Tanizawa Y."/>
            <person name="Sawada H."/>
            <person name="Sakamoto M."/>
            <person name="Ohkuma M."/>
            <person name="Kobayashi H."/>
        </authorList>
    </citation>
    <scope>NUCLEOTIDE SEQUENCE</scope>
    <source>
        <strain evidence="5">AF129</strain>
    </source>
</reference>
<dbReference type="RefSeq" id="WP_244057011.1">
    <property type="nucleotide sequence ID" value="NZ_BQXH01000033.1"/>
</dbReference>
<dbReference type="SUPFAM" id="SSF53335">
    <property type="entry name" value="S-adenosyl-L-methionine-dependent methyltransferases"/>
    <property type="match status" value="1"/>
</dbReference>
<dbReference type="CDD" id="cd02440">
    <property type="entry name" value="AdoMet_MTases"/>
    <property type="match status" value="1"/>
</dbReference>
<dbReference type="SUPFAM" id="SSF116734">
    <property type="entry name" value="DNA methylase specificity domain"/>
    <property type="match status" value="1"/>
</dbReference>
<evidence type="ECO:0000259" key="4">
    <source>
        <dbReference type="Pfam" id="PF13588"/>
    </source>
</evidence>
<dbReference type="PROSITE" id="PS00092">
    <property type="entry name" value="N6_MTASE"/>
    <property type="match status" value="1"/>
</dbReference>
<dbReference type="InterPro" id="IPR029464">
    <property type="entry name" value="HSDR_N"/>
</dbReference>
<dbReference type="PANTHER" id="PTHR42998:SF1">
    <property type="entry name" value="TYPE I RESTRICTION ENZYME HINDI METHYLASE SUBUNIT"/>
    <property type="match status" value="1"/>
</dbReference>
<keyword evidence="1" id="KW-0680">Restriction system</keyword>
<dbReference type="PANTHER" id="PTHR42998">
    <property type="entry name" value="TYPE I RESTRICTION ENZYME HINDVIIP M PROTEIN-RELATED"/>
    <property type="match status" value="1"/>
</dbReference>
<dbReference type="EMBL" id="BQXH01000033">
    <property type="protein sequence ID" value="GKS82411.1"/>
    <property type="molecule type" value="Genomic_DNA"/>
</dbReference>
<sequence>MIKQKIVDYLTNKEIDLTPEEPNRQEMLRRFHEDYGYPIELMETEFGVKKSPSDVRRSVPADIAIFDSAEDKKNKKPKIFVETKKPNYSAGKDQLMDYMAFEQHVSYGVWYNGDQDDGQSIAFFRKRFSNNGDIIIEEVLDVPLFGFQNIDEQIKRDQLQSTNNLKTVFKTLRGFMAANAKGTTRDSEILEQIAMLIIAKLYDEKYLVSEYAKFRVVNDDPQKTANAVNELLHEARQRWDDVFDEHDSIKIDNRTLMKVVSQLQRYSLSSSPRSVISEAFESIISYATKGSQGQFFTPQNVVDLMVSIANPQKNASVFDPASGTSGFLIGSMFHVWNKLSDTKLAPGAINDLQQQYAGNNLFGIEKDAFLSKIAKAYMAVLGDGRAGLFVEDSLDEPHWGKNTSAKIQNKQFDIVLTNPPFGKDVKVAADTKKYFEFADSIELAFIEKSLEHLKDGGLLGVILPETIFHAPTKKEIRKKLFFKHNITHIVDLPHDTFRPYNNAKTDIIFLRKNQKQQSSITAIKVSEIGHDHLGKEKYTLDQDSFQFTTTIADDIPNIINELSTGITDSKYIKLLDSAEVIDRDLLVARPYFISEIQTKNSITIGDLINKKVLTYFDGHGSPKGYLKGLGEYPYVRVKDIVNLEVAHNRLDDIPKSEYDRLFSTNKALKEKDIVFVRRGSYRIGDVGILYPKDLNSILTREILVLRVLENDLNITPFNMLGILNSSDVRRQLNDLVLMDTTLPNIGDRWKNIHIDISNPSSLKELDSEMEKMYKSRTNFWKSYSELFGDLG</sequence>
<dbReference type="Gene3D" id="3.90.220.20">
    <property type="entry name" value="DNA methylase specificity domains"/>
    <property type="match status" value="1"/>
</dbReference>
<protein>
    <recommendedName>
        <fullName evidence="7">Site-specific DNA-methyltransferase (adenine-specific)</fullName>
    </recommendedName>
</protein>
<comment type="caution">
    <text evidence="5">The sequence shown here is derived from an EMBL/GenBank/DDBJ whole genome shotgun (WGS) entry which is preliminary data.</text>
</comment>
<keyword evidence="2" id="KW-0238">DNA-binding</keyword>
<evidence type="ECO:0000313" key="6">
    <source>
        <dbReference type="Proteomes" id="UP001055149"/>
    </source>
</evidence>
<evidence type="ECO:0000313" key="5">
    <source>
        <dbReference type="EMBL" id="GKS82411.1"/>
    </source>
</evidence>
<dbReference type="PRINTS" id="PR00507">
    <property type="entry name" value="N12N6MTFRASE"/>
</dbReference>
<keyword evidence="6" id="KW-1185">Reference proteome</keyword>
<evidence type="ECO:0000256" key="2">
    <source>
        <dbReference type="ARBA" id="ARBA00023125"/>
    </source>
</evidence>
<dbReference type="Gene3D" id="3.40.50.150">
    <property type="entry name" value="Vaccinia Virus protein VP39"/>
    <property type="match status" value="1"/>
</dbReference>
<evidence type="ECO:0008006" key="7">
    <source>
        <dbReference type="Google" id="ProtNLM"/>
    </source>
</evidence>